<evidence type="ECO:0000256" key="1">
    <source>
        <dbReference type="SAM" id="MobiDB-lite"/>
    </source>
</evidence>
<evidence type="ECO:0000256" key="2">
    <source>
        <dbReference type="SAM" id="SignalP"/>
    </source>
</evidence>
<keyword evidence="2" id="KW-0732">Signal</keyword>
<protein>
    <submittedName>
        <fullName evidence="3">Uncharacterized protein</fullName>
    </submittedName>
</protein>
<feature type="compositionally biased region" description="Polar residues" evidence="1">
    <location>
        <begin position="269"/>
        <end position="285"/>
    </location>
</feature>
<accession>A0A935PYL5</accession>
<dbReference type="EMBL" id="JADJMH010000013">
    <property type="protein sequence ID" value="MBK7675734.1"/>
    <property type="molecule type" value="Genomic_DNA"/>
</dbReference>
<gene>
    <name evidence="3" type="ORF">IPJ27_13790</name>
</gene>
<organism evidence="3 4">
    <name type="scientific">Candidatus Accumulibacter proximus</name>
    <dbReference type="NCBI Taxonomy" id="2954385"/>
    <lineage>
        <taxon>Bacteria</taxon>
        <taxon>Pseudomonadati</taxon>
        <taxon>Pseudomonadota</taxon>
        <taxon>Betaproteobacteria</taxon>
        <taxon>Candidatus Accumulibacter</taxon>
    </lineage>
</organism>
<comment type="caution">
    <text evidence="3">The sequence shown here is derived from an EMBL/GenBank/DDBJ whole genome shotgun (WGS) entry which is preliminary data.</text>
</comment>
<evidence type="ECO:0000313" key="4">
    <source>
        <dbReference type="Proteomes" id="UP000697998"/>
    </source>
</evidence>
<feature type="signal peptide" evidence="2">
    <location>
        <begin position="1"/>
        <end position="21"/>
    </location>
</feature>
<name>A0A935PYL5_9PROT</name>
<proteinExistence type="predicted"/>
<evidence type="ECO:0000313" key="3">
    <source>
        <dbReference type="EMBL" id="MBK7675734.1"/>
    </source>
</evidence>
<reference evidence="3 4" key="1">
    <citation type="submission" date="2020-10" db="EMBL/GenBank/DDBJ databases">
        <title>Connecting structure to function with the recovery of over 1000 high-quality activated sludge metagenome-assembled genomes encoding full-length rRNA genes using long-read sequencing.</title>
        <authorList>
            <person name="Singleton C.M."/>
            <person name="Petriglieri F."/>
            <person name="Kristensen J.M."/>
            <person name="Kirkegaard R.H."/>
            <person name="Michaelsen T.Y."/>
            <person name="Andersen M.H."/>
            <person name="Karst S.M."/>
            <person name="Dueholm M.S."/>
            <person name="Nielsen P.H."/>
            <person name="Albertsen M."/>
        </authorList>
    </citation>
    <scope>NUCLEOTIDE SEQUENCE [LARGE SCALE GENOMIC DNA]</scope>
    <source>
        <strain evidence="3">EsbW_18-Q3-R4-48_BATAC.285</strain>
    </source>
</reference>
<dbReference type="AlphaFoldDB" id="A0A935PYL5"/>
<feature type="chain" id="PRO_5037932956" evidence="2">
    <location>
        <begin position="22"/>
        <end position="285"/>
    </location>
</feature>
<sequence>MFTFRLLALCSLLVGLSPLQAGERDVAREMAFFYRNPRSEILIGVLDRYQGLPSRADWRAYPALAGFLAVLFRTRADEIEGWLPARLTAKSATALTAALLLSGNPSALAKLKSRLDSAGQDEKLRAEFAGLPSRLEEIRIRTATHLDILWGASFASGDARFPRMIVEFFARTVNRSEQIALDVTKTTIALMGGSSEIYSQLKPKHGDAVAFEIIIAATALWSLQSNAREHEFVDQVIAQYLHEFSATYAAKALTAIRNVPRRSPAGPSATRSRCTNTSQPPTCPT</sequence>
<feature type="region of interest" description="Disordered" evidence="1">
    <location>
        <begin position="260"/>
        <end position="285"/>
    </location>
</feature>
<dbReference type="Proteomes" id="UP000697998">
    <property type="component" value="Unassembled WGS sequence"/>
</dbReference>